<dbReference type="Gene3D" id="1.10.630.10">
    <property type="entry name" value="Cytochrome P450"/>
    <property type="match status" value="1"/>
</dbReference>
<feature type="compositionally biased region" description="Basic and acidic residues" evidence="8">
    <location>
        <begin position="217"/>
        <end position="230"/>
    </location>
</feature>
<dbReference type="OrthoDB" id="1844152at2759"/>
<keyword evidence="6 7" id="KW-0349">Heme</keyword>
<dbReference type="PRINTS" id="PR00465">
    <property type="entry name" value="EP450IV"/>
</dbReference>
<feature type="compositionally biased region" description="Basic and acidic residues" evidence="8">
    <location>
        <begin position="129"/>
        <end position="142"/>
    </location>
</feature>
<feature type="region of interest" description="Disordered" evidence="8">
    <location>
        <begin position="242"/>
        <end position="261"/>
    </location>
</feature>
<dbReference type="GO" id="GO:0016705">
    <property type="term" value="F:oxidoreductase activity, acting on paired donors, with incorporation or reduction of molecular oxygen"/>
    <property type="evidence" value="ECO:0007669"/>
    <property type="project" value="InterPro"/>
</dbReference>
<feature type="binding site" description="axial binding residue" evidence="6">
    <location>
        <position position="99"/>
    </location>
    <ligand>
        <name>heme</name>
        <dbReference type="ChEBI" id="CHEBI:30413"/>
    </ligand>
    <ligandPart>
        <name>Fe</name>
        <dbReference type="ChEBI" id="CHEBI:18248"/>
    </ligandPart>
</feature>
<evidence type="ECO:0008006" key="11">
    <source>
        <dbReference type="Google" id="ProtNLM"/>
    </source>
</evidence>
<dbReference type="GO" id="GO:0043386">
    <property type="term" value="P:mycotoxin biosynthetic process"/>
    <property type="evidence" value="ECO:0007669"/>
    <property type="project" value="UniProtKB-ARBA"/>
</dbReference>
<evidence type="ECO:0000256" key="5">
    <source>
        <dbReference type="ARBA" id="ARBA00023004"/>
    </source>
</evidence>
<gene>
    <name evidence="9" type="ORF">POLS_LOCUS4724</name>
</gene>
<evidence type="ECO:0000313" key="9">
    <source>
        <dbReference type="EMBL" id="CAG8102747.1"/>
    </source>
</evidence>
<name>A0A9W4MU38_PENOL</name>
<dbReference type="GO" id="GO:0004497">
    <property type="term" value="F:monooxygenase activity"/>
    <property type="evidence" value="ECO:0007669"/>
    <property type="project" value="UniProtKB-KW"/>
</dbReference>
<evidence type="ECO:0000313" key="10">
    <source>
        <dbReference type="Proteomes" id="UP001153618"/>
    </source>
</evidence>
<feature type="compositionally biased region" description="Gly residues" evidence="8">
    <location>
        <begin position="251"/>
        <end position="261"/>
    </location>
</feature>
<dbReference type="InterPro" id="IPR002403">
    <property type="entry name" value="Cyt_P450_E_grp-IV"/>
</dbReference>
<feature type="region of interest" description="Disordered" evidence="8">
    <location>
        <begin position="197"/>
        <end position="235"/>
    </location>
</feature>
<comment type="cofactor">
    <cofactor evidence="1 6">
        <name>heme</name>
        <dbReference type="ChEBI" id="CHEBI:30413"/>
    </cofactor>
</comment>
<dbReference type="PROSITE" id="PS00086">
    <property type="entry name" value="CYTOCHROME_P450"/>
    <property type="match status" value="1"/>
</dbReference>
<evidence type="ECO:0000256" key="1">
    <source>
        <dbReference type="ARBA" id="ARBA00001971"/>
    </source>
</evidence>
<feature type="region of interest" description="Disordered" evidence="8">
    <location>
        <begin position="128"/>
        <end position="172"/>
    </location>
</feature>
<feature type="compositionally biased region" description="Low complexity" evidence="8">
    <location>
        <begin position="200"/>
        <end position="216"/>
    </location>
</feature>
<accession>A0A9W4MU38</accession>
<evidence type="ECO:0000256" key="2">
    <source>
        <dbReference type="ARBA" id="ARBA00010617"/>
    </source>
</evidence>
<dbReference type="EMBL" id="CAJVOS010000024">
    <property type="protein sequence ID" value="CAG8102747.1"/>
    <property type="molecule type" value="Genomic_DNA"/>
</dbReference>
<dbReference type="InterPro" id="IPR036396">
    <property type="entry name" value="Cyt_P450_sf"/>
</dbReference>
<keyword evidence="5 6" id="KW-0408">Iron</keyword>
<dbReference type="InterPro" id="IPR017972">
    <property type="entry name" value="Cyt_P450_CS"/>
</dbReference>
<reference evidence="9" key="1">
    <citation type="submission" date="2021-07" db="EMBL/GenBank/DDBJ databases">
        <authorList>
            <person name="Branca A.L. A."/>
        </authorList>
    </citation>
    <scope>NUCLEOTIDE SEQUENCE</scope>
</reference>
<keyword evidence="7" id="KW-0503">Monooxygenase</keyword>
<organism evidence="9 10">
    <name type="scientific">Penicillium olsonii</name>
    <dbReference type="NCBI Taxonomy" id="99116"/>
    <lineage>
        <taxon>Eukaryota</taxon>
        <taxon>Fungi</taxon>
        <taxon>Dikarya</taxon>
        <taxon>Ascomycota</taxon>
        <taxon>Pezizomycotina</taxon>
        <taxon>Eurotiomycetes</taxon>
        <taxon>Eurotiomycetidae</taxon>
        <taxon>Eurotiales</taxon>
        <taxon>Aspergillaceae</taxon>
        <taxon>Penicillium</taxon>
    </lineage>
</organism>
<dbReference type="AlphaFoldDB" id="A0A9W4MU38"/>
<dbReference type="InterPro" id="IPR001128">
    <property type="entry name" value="Cyt_P450"/>
</dbReference>
<proteinExistence type="inferred from homology"/>
<dbReference type="PANTHER" id="PTHR46206">
    <property type="entry name" value="CYTOCHROME P450"/>
    <property type="match status" value="1"/>
</dbReference>
<dbReference type="GO" id="GO:0005506">
    <property type="term" value="F:iron ion binding"/>
    <property type="evidence" value="ECO:0007669"/>
    <property type="project" value="InterPro"/>
</dbReference>
<evidence type="ECO:0000256" key="6">
    <source>
        <dbReference type="PIRSR" id="PIRSR602403-1"/>
    </source>
</evidence>
<evidence type="ECO:0000256" key="7">
    <source>
        <dbReference type="RuleBase" id="RU000461"/>
    </source>
</evidence>
<keyword evidence="4 7" id="KW-0560">Oxidoreductase</keyword>
<sequence length="261" mass="28597">MVSMDSFLKESQRLHPPAALSAHRVCITDLKLSNGITLKKGSHVAVPSDVIQRSSSNYESPDSFDGFRFVKRAAAGDKNSQLVDLSPDYLVFGMGVHACPGRWMASALMKLALAHILTRFDITMSDSSSELHIKSSHEEAKATRRKKPNSMNERSSSPSEEDDSNSQSKRVECSFAASPQPFLDPPTWETMLKHSQERLAAQSASGGSSEASAAQESAERLRQRVDRETEYGSMAIRGRSSVRGLGKRGRGNGNGYWGGRY</sequence>
<dbReference type="Pfam" id="PF00067">
    <property type="entry name" value="p450"/>
    <property type="match status" value="1"/>
</dbReference>
<dbReference type="Proteomes" id="UP001153618">
    <property type="component" value="Unassembled WGS sequence"/>
</dbReference>
<keyword evidence="10" id="KW-1185">Reference proteome</keyword>
<keyword evidence="3 6" id="KW-0479">Metal-binding</keyword>
<evidence type="ECO:0000256" key="3">
    <source>
        <dbReference type="ARBA" id="ARBA00022723"/>
    </source>
</evidence>
<comment type="caution">
    <text evidence="9">The sequence shown here is derived from an EMBL/GenBank/DDBJ whole genome shotgun (WGS) entry which is preliminary data.</text>
</comment>
<comment type="similarity">
    <text evidence="2 7">Belongs to the cytochrome P450 family.</text>
</comment>
<evidence type="ECO:0000256" key="4">
    <source>
        <dbReference type="ARBA" id="ARBA00023002"/>
    </source>
</evidence>
<evidence type="ECO:0000256" key="8">
    <source>
        <dbReference type="SAM" id="MobiDB-lite"/>
    </source>
</evidence>
<dbReference type="GO" id="GO:0020037">
    <property type="term" value="F:heme binding"/>
    <property type="evidence" value="ECO:0007669"/>
    <property type="project" value="InterPro"/>
</dbReference>
<dbReference type="SUPFAM" id="SSF48264">
    <property type="entry name" value="Cytochrome P450"/>
    <property type="match status" value="1"/>
</dbReference>
<protein>
    <recommendedName>
        <fullName evidence="11">Cytochrome P450</fullName>
    </recommendedName>
</protein>